<feature type="coiled-coil region" evidence="1">
    <location>
        <begin position="237"/>
        <end position="264"/>
    </location>
</feature>
<keyword evidence="4" id="KW-1185">Reference proteome</keyword>
<proteinExistence type="predicted"/>
<sequence>MMESDSGSQVQEQEKLSDSDIQDQEDGRLQRDSNSQETDVEMLSNGDIEEDASLPEDVPPSLFASVSALEEVVTRTLLHMNDGNEAIEKEPPRKNVTVSALRACTSSTTKSDKSDPTTTKFEGFDIRSDLVPILEKIWIKQGNITENSTMRSSDIIARALELLATLVQILENNSVQSLSDSQADYLSSTLSDLKIMCFKVHWLVAFVEKAVKLRKSKPLVDSLNKLTDLSFQVKERRAILLDEVAKLTEEENKLKKEMAKVSKLIPFSGQVKFDEPFGSGLT</sequence>
<comment type="caution">
    <text evidence="3">The sequence shown here is derived from an EMBL/GenBank/DDBJ whole genome shotgun (WGS) entry which is preliminary data.</text>
</comment>
<organism evidence="3 4">
    <name type="scientific">Saponaria officinalis</name>
    <name type="common">Common soapwort</name>
    <name type="synonym">Lychnis saponaria</name>
    <dbReference type="NCBI Taxonomy" id="3572"/>
    <lineage>
        <taxon>Eukaryota</taxon>
        <taxon>Viridiplantae</taxon>
        <taxon>Streptophyta</taxon>
        <taxon>Embryophyta</taxon>
        <taxon>Tracheophyta</taxon>
        <taxon>Spermatophyta</taxon>
        <taxon>Magnoliopsida</taxon>
        <taxon>eudicotyledons</taxon>
        <taxon>Gunneridae</taxon>
        <taxon>Pentapetalae</taxon>
        <taxon>Caryophyllales</taxon>
        <taxon>Caryophyllaceae</taxon>
        <taxon>Caryophylleae</taxon>
        <taxon>Saponaria</taxon>
    </lineage>
</organism>
<dbReference type="PANTHER" id="PTHR35358">
    <property type="entry name" value="OS06G0711100 PROTEIN"/>
    <property type="match status" value="1"/>
</dbReference>
<dbReference type="EMBL" id="JBDFQZ010000014">
    <property type="protein sequence ID" value="KAK9666272.1"/>
    <property type="molecule type" value="Genomic_DNA"/>
</dbReference>
<dbReference type="AlphaFoldDB" id="A0AAW1GNG5"/>
<dbReference type="InterPro" id="IPR007942">
    <property type="entry name" value="PLipase-like"/>
</dbReference>
<evidence type="ECO:0000313" key="4">
    <source>
        <dbReference type="Proteomes" id="UP001443914"/>
    </source>
</evidence>
<keyword evidence="1" id="KW-0175">Coiled coil</keyword>
<feature type="compositionally biased region" description="Polar residues" evidence="2">
    <location>
        <begin position="1"/>
        <end position="11"/>
    </location>
</feature>
<name>A0AAW1GNG5_SAPOF</name>
<protein>
    <submittedName>
        <fullName evidence="3">Uncharacterized protein</fullName>
    </submittedName>
</protein>
<dbReference type="Proteomes" id="UP001443914">
    <property type="component" value="Unassembled WGS sequence"/>
</dbReference>
<gene>
    <name evidence="3" type="ORF">RND81_14G173000</name>
</gene>
<evidence type="ECO:0000256" key="1">
    <source>
        <dbReference type="SAM" id="Coils"/>
    </source>
</evidence>
<evidence type="ECO:0000313" key="3">
    <source>
        <dbReference type="EMBL" id="KAK9666272.1"/>
    </source>
</evidence>
<dbReference type="Pfam" id="PF05278">
    <property type="entry name" value="PEARLI-4"/>
    <property type="match status" value="1"/>
</dbReference>
<reference evidence="3" key="1">
    <citation type="submission" date="2024-03" db="EMBL/GenBank/DDBJ databases">
        <title>WGS assembly of Saponaria officinalis var. Norfolk2.</title>
        <authorList>
            <person name="Jenkins J."/>
            <person name="Shu S."/>
            <person name="Grimwood J."/>
            <person name="Barry K."/>
            <person name="Goodstein D."/>
            <person name="Schmutz J."/>
            <person name="Leebens-Mack J."/>
            <person name="Osbourn A."/>
        </authorList>
    </citation>
    <scope>NUCLEOTIDE SEQUENCE [LARGE SCALE GENOMIC DNA]</scope>
    <source>
        <strain evidence="3">JIC</strain>
    </source>
</reference>
<feature type="region of interest" description="Disordered" evidence="2">
    <location>
        <begin position="1"/>
        <end position="59"/>
    </location>
</feature>
<evidence type="ECO:0000256" key="2">
    <source>
        <dbReference type="SAM" id="MobiDB-lite"/>
    </source>
</evidence>
<accession>A0AAW1GNG5</accession>